<dbReference type="GO" id="GO:0000976">
    <property type="term" value="F:transcription cis-regulatory region binding"/>
    <property type="evidence" value="ECO:0007669"/>
    <property type="project" value="TreeGrafter"/>
</dbReference>
<dbReference type="InterPro" id="IPR036271">
    <property type="entry name" value="Tet_transcr_reg_TetR-rel_C_sf"/>
</dbReference>
<dbReference type="EMBL" id="CQAW01000002">
    <property type="protein sequence ID" value="CNH18140.1"/>
    <property type="molecule type" value="Genomic_DNA"/>
</dbReference>
<dbReference type="InterPro" id="IPR023772">
    <property type="entry name" value="DNA-bd_HTH_TetR-type_CS"/>
</dbReference>
<gene>
    <name evidence="5" type="primary">rutR</name>
    <name evidence="5" type="ORF">ERS008472_00803</name>
</gene>
<dbReference type="InterPro" id="IPR009057">
    <property type="entry name" value="Homeodomain-like_sf"/>
</dbReference>
<dbReference type="Gene3D" id="1.10.10.60">
    <property type="entry name" value="Homeodomain-like"/>
    <property type="match status" value="1"/>
</dbReference>
<evidence type="ECO:0000256" key="1">
    <source>
        <dbReference type="ARBA" id="ARBA00023125"/>
    </source>
</evidence>
<evidence type="ECO:0000313" key="5">
    <source>
        <dbReference type="EMBL" id="CNH18140.1"/>
    </source>
</evidence>
<sequence>MEPMSHFTPHNLTPSIPVTSRGEQARQQLIQAATELFGEQGLKGATTREIAQRAGQNIAAITYYFNSKEGLYLAVAQQIADFIRQAFAPLAVEIDQFLRLPSQEQSPEQQLHFIRRGLLEFSHLMTQPETLNISKIMAREQLSPSDAYPLIHAQAIAPLHQKLNLLLAAFICADASETKTILHTHALIGEVLAFRMARETIRRQAGWLEIGKSESEMINQVLIEHIDLLLYGLRAKASQ</sequence>
<keyword evidence="1 2" id="KW-0238">DNA-binding</keyword>
<dbReference type="GO" id="GO:0003700">
    <property type="term" value="F:DNA-binding transcription factor activity"/>
    <property type="evidence" value="ECO:0007669"/>
    <property type="project" value="TreeGrafter"/>
</dbReference>
<dbReference type="PANTHER" id="PTHR30055:SF146">
    <property type="entry name" value="HTH-TYPE TRANSCRIPTIONAL DUAL REGULATOR CECR"/>
    <property type="match status" value="1"/>
</dbReference>
<reference evidence="6" key="1">
    <citation type="submission" date="2015-03" db="EMBL/GenBank/DDBJ databases">
        <authorList>
            <consortium name="Pathogen Informatics"/>
            <person name="Murphy D."/>
        </authorList>
    </citation>
    <scope>NUCLEOTIDE SEQUENCE [LARGE SCALE GENOMIC DNA]</scope>
    <source>
        <strain evidence="6">IP6945</strain>
    </source>
</reference>
<name>A0A0T9NLK0_9GAMM</name>
<evidence type="ECO:0000313" key="6">
    <source>
        <dbReference type="Proteomes" id="UP000041882"/>
    </source>
</evidence>
<dbReference type="PROSITE" id="PS50977">
    <property type="entry name" value="HTH_TETR_2"/>
    <property type="match status" value="1"/>
</dbReference>
<dbReference type="PRINTS" id="PR00455">
    <property type="entry name" value="HTHTETR"/>
</dbReference>
<keyword evidence="6" id="KW-1185">Reference proteome</keyword>
<dbReference type="Gene3D" id="1.10.357.10">
    <property type="entry name" value="Tetracycline Repressor, domain 2"/>
    <property type="match status" value="1"/>
</dbReference>
<dbReference type="Proteomes" id="UP000041882">
    <property type="component" value="Unassembled WGS sequence"/>
</dbReference>
<dbReference type="PANTHER" id="PTHR30055">
    <property type="entry name" value="HTH-TYPE TRANSCRIPTIONAL REGULATOR RUTR"/>
    <property type="match status" value="1"/>
</dbReference>
<dbReference type="PROSITE" id="PS01081">
    <property type="entry name" value="HTH_TETR_1"/>
    <property type="match status" value="1"/>
</dbReference>
<dbReference type="Pfam" id="PF00440">
    <property type="entry name" value="TetR_N"/>
    <property type="match status" value="1"/>
</dbReference>
<evidence type="ECO:0000256" key="3">
    <source>
        <dbReference type="SAM" id="MobiDB-lite"/>
    </source>
</evidence>
<feature type="compositionally biased region" description="Polar residues" evidence="3">
    <location>
        <begin position="8"/>
        <end position="20"/>
    </location>
</feature>
<dbReference type="SUPFAM" id="SSF48498">
    <property type="entry name" value="Tetracyclin repressor-like, C-terminal domain"/>
    <property type="match status" value="1"/>
</dbReference>
<proteinExistence type="predicted"/>
<dbReference type="InterPro" id="IPR015292">
    <property type="entry name" value="Tscrpt_reg_YbiH_C"/>
</dbReference>
<protein>
    <submittedName>
        <fullName evidence="5">Putative DNA-binding transcriptional regulator</fullName>
    </submittedName>
</protein>
<feature type="domain" description="HTH tetR-type" evidence="4">
    <location>
        <begin position="23"/>
        <end position="83"/>
    </location>
</feature>
<feature type="region of interest" description="Disordered" evidence="3">
    <location>
        <begin position="1"/>
        <end position="20"/>
    </location>
</feature>
<evidence type="ECO:0000256" key="2">
    <source>
        <dbReference type="PROSITE-ProRule" id="PRU00335"/>
    </source>
</evidence>
<dbReference type="SUPFAM" id="SSF46689">
    <property type="entry name" value="Homeodomain-like"/>
    <property type="match status" value="1"/>
</dbReference>
<accession>A0A0T9NLK0</accession>
<evidence type="ECO:0000259" key="4">
    <source>
        <dbReference type="PROSITE" id="PS50977"/>
    </source>
</evidence>
<dbReference type="Pfam" id="PF09209">
    <property type="entry name" value="CecR_C"/>
    <property type="match status" value="1"/>
</dbReference>
<dbReference type="NCBIfam" id="NF008587">
    <property type="entry name" value="PRK11552.1"/>
    <property type="match status" value="1"/>
</dbReference>
<feature type="DNA-binding region" description="H-T-H motif" evidence="2">
    <location>
        <begin position="46"/>
        <end position="65"/>
    </location>
</feature>
<dbReference type="InterPro" id="IPR050109">
    <property type="entry name" value="HTH-type_TetR-like_transc_reg"/>
</dbReference>
<dbReference type="AlphaFoldDB" id="A0A0T9NLK0"/>
<organism evidence="5 6">
    <name type="scientific">Yersinia thracica</name>
    <dbReference type="NCBI Taxonomy" id="2890319"/>
    <lineage>
        <taxon>Bacteria</taxon>
        <taxon>Pseudomonadati</taxon>
        <taxon>Pseudomonadota</taxon>
        <taxon>Gammaproteobacteria</taxon>
        <taxon>Enterobacterales</taxon>
        <taxon>Yersiniaceae</taxon>
        <taxon>Yersinia</taxon>
    </lineage>
</organism>
<dbReference type="InterPro" id="IPR001647">
    <property type="entry name" value="HTH_TetR"/>
</dbReference>